<evidence type="ECO:0000256" key="12">
    <source>
        <dbReference type="PIRSR" id="PIRSR000239-1"/>
    </source>
</evidence>
<comment type="subunit">
    <text evidence="2">Monomer.</text>
</comment>
<evidence type="ECO:0000256" key="7">
    <source>
        <dbReference type="ARBA" id="ARBA00023157"/>
    </source>
</evidence>
<dbReference type="GO" id="GO:0045454">
    <property type="term" value="P:cell redox homeostasis"/>
    <property type="evidence" value="ECO:0007669"/>
    <property type="project" value="TreeGrafter"/>
</dbReference>
<evidence type="ECO:0000313" key="14">
    <source>
        <dbReference type="EMBL" id="OHA70948.1"/>
    </source>
</evidence>
<dbReference type="PANTHER" id="PTHR42801">
    <property type="entry name" value="THIOREDOXIN-DEPENDENT PEROXIDE REDUCTASE"/>
    <property type="match status" value="1"/>
</dbReference>
<feature type="active site" description="Cysteine sulfenic acid (-SOH) intermediate; for peroxidase activity" evidence="12">
    <location>
        <position position="43"/>
    </location>
</feature>
<dbReference type="InterPro" id="IPR013766">
    <property type="entry name" value="Thioredoxin_domain"/>
</dbReference>
<keyword evidence="5" id="KW-0049">Antioxidant</keyword>
<evidence type="ECO:0000256" key="3">
    <source>
        <dbReference type="ARBA" id="ARBA00013017"/>
    </source>
</evidence>
<keyword evidence="4" id="KW-0575">Peroxidase</keyword>
<dbReference type="InterPro" id="IPR050924">
    <property type="entry name" value="Peroxiredoxin_BCP/PrxQ"/>
</dbReference>
<dbReference type="GO" id="GO:0008379">
    <property type="term" value="F:thioredoxin peroxidase activity"/>
    <property type="evidence" value="ECO:0007669"/>
    <property type="project" value="TreeGrafter"/>
</dbReference>
<comment type="function">
    <text evidence="1">Thiol-specific peroxidase that catalyzes the reduction of hydrogen peroxide and organic hydroperoxides to water and alcohols, respectively. Plays a role in cell protection against oxidative stress by detoxifying peroxides and as sensor of hydrogen peroxide-mediated signaling events.</text>
</comment>
<evidence type="ECO:0000256" key="1">
    <source>
        <dbReference type="ARBA" id="ARBA00003330"/>
    </source>
</evidence>
<dbReference type="Gene3D" id="3.40.30.10">
    <property type="entry name" value="Glutaredoxin"/>
    <property type="match status" value="1"/>
</dbReference>
<evidence type="ECO:0000256" key="11">
    <source>
        <dbReference type="ARBA" id="ARBA00049091"/>
    </source>
</evidence>
<dbReference type="PANTHER" id="PTHR42801:SF4">
    <property type="entry name" value="AHPC_TSA FAMILY PROTEIN"/>
    <property type="match status" value="1"/>
</dbReference>
<name>A0A1G2REI6_9BACT</name>
<comment type="caution">
    <text evidence="14">The sequence shown here is derived from an EMBL/GenBank/DDBJ whole genome shotgun (WGS) entry which is preliminary data.</text>
</comment>
<dbReference type="FunFam" id="3.40.30.10:FF:000007">
    <property type="entry name" value="Thioredoxin-dependent thiol peroxidase"/>
    <property type="match status" value="1"/>
</dbReference>
<dbReference type="GO" id="GO:0034599">
    <property type="term" value="P:cellular response to oxidative stress"/>
    <property type="evidence" value="ECO:0007669"/>
    <property type="project" value="TreeGrafter"/>
</dbReference>
<dbReference type="SUPFAM" id="SSF52833">
    <property type="entry name" value="Thioredoxin-like"/>
    <property type="match status" value="1"/>
</dbReference>
<evidence type="ECO:0000256" key="9">
    <source>
        <dbReference type="ARBA" id="ARBA00032824"/>
    </source>
</evidence>
<dbReference type="EC" id="1.11.1.24" evidence="3"/>
<evidence type="ECO:0000259" key="13">
    <source>
        <dbReference type="PROSITE" id="PS51352"/>
    </source>
</evidence>
<evidence type="ECO:0000313" key="15">
    <source>
        <dbReference type="Proteomes" id="UP000177078"/>
    </source>
</evidence>
<dbReference type="AlphaFoldDB" id="A0A1G2REI6"/>
<dbReference type="CDD" id="cd03017">
    <property type="entry name" value="PRX_BCP"/>
    <property type="match status" value="1"/>
</dbReference>
<dbReference type="InterPro" id="IPR024706">
    <property type="entry name" value="Peroxiredoxin_AhpC-typ"/>
</dbReference>
<dbReference type="STRING" id="1802457.A3F15_02120"/>
<comment type="similarity">
    <text evidence="10">Belongs to the peroxiredoxin family. BCP/PrxQ subfamily.</text>
</comment>
<dbReference type="EMBL" id="MHUC01000015">
    <property type="protein sequence ID" value="OHA70948.1"/>
    <property type="molecule type" value="Genomic_DNA"/>
</dbReference>
<evidence type="ECO:0000256" key="2">
    <source>
        <dbReference type="ARBA" id="ARBA00011245"/>
    </source>
</evidence>
<gene>
    <name evidence="14" type="ORF">A3F15_02120</name>
</gene>
<accession>A0A1G2REI6</accession>
<dbReference type="InterPro" id="IPR000866">
    <property type="entry name" value="AhpC/TSA"/>
</dbReference>
<feature type="domain" description="Thioredoxin" evidence="13">
    <location>
        <begin position="1"/>
        <end position="154"/>
    </location>
</feature>
<organism evidence="14 15">
    <name type="scientific">Candidatus Wildermuthbacteria bacterium RIFCSPHIGHO2_12_FULL_40_12</name>
    <dbReference type="NCBI Taxonomy" id="1802457"/>
    <lineage>
        <taxon>Bacteria</taxon>
        <taxon>Candidatus Wildermuthiibacteriota</taxon>
    </lineage>
</organism>
<dbReference type="PROSITE" id="PS51352">
    <property type="entry name" value="THIOREDOXIN_2"/>
    <property type="match status" value="1"/>
</dbReference>
<proteinExistence type="inferred from homology"/>
<keyword evidence="8" id="KW-0676">Redox-active center</keyword>
<dbReference type="PIRSF" id="PIRSF000239">
    <property type="entry name" value="AHPC"/>
    <property type="match status" value="1"/>
</dbReference>
<comment type="catalytic activity">
    <reaction evidence="11">
        <text>a hydroperoxide + [thioredoxin]-dithiol = an alcohol + [thioredoxin]-disulfide + H2O</text>
        <dbReference type="Rhea" id="RHEA:62620"/>
        <dbReference type="Rhea" id="RHEA-COMP:10698"/>
        <dbReference type="Rhea" id="RHEA-COMP:10700"/>
        <dbReference type="ChEBI" id="CHEBI:15377"/>
        <dbReference type="ChEBI" id="CHEBI:29950"/>
        <dbReference type="ChEBI" id="CHEBI:30879"/>
        <dbReference type="ChEBI" id="CHEBI:35924"/>
        <dbReference type="ChEBI" id="CHEBI:50058"/>
        <dbReference type="EC" id="1.11.1.24"/>
    </reaction>
</comment>
<keyword evidence="7" id="KW-1015">Disulfide bond</keyword>
<dbReference type="NCBIfam" id="NF006960">
    <property type="entry name" value="PRK09437.1"/>
    <property type="match status" value="1"/>
</dbReference>
<evidence type="ECO:0000256" key="4">
    <source>
        <dbReference type="ARBA" id="ARBA00022559"/>
    </source>
</evidence>
<protein>
    <recommendedName>
        <fullName evidence="3">thioredoxin-dependent peroxiredoxin</fullName>
        <ecNumber evidence="3">1.11.1.24</ecNumber>
    </recommendedName>
    <alternativeName>
        <fullName evidence="9">Thioredoxin peroxidase</fullName>
    </alternativeName>
</protein>
<evidence type="ECO:0000256" key="5">
    <source>
        <dbReference type="ARBA" id="ARBA00022862"/>
    </source>
</evidence>
<dbReference type="Proteomes" id="UP000177078">
    <property type="component" value="Unassembled WGS sequence"/>
</dbReference>
<dbReference type="GO" id="GO:0005737">
    <property type="term" value="C:cytoplasm"/>
    <property type="evidence" value="ECO:0007669"/>
    <property type="project" value="TreeGrafter"/>
</dbReference>
<sequence length="154" mass="17870">MQINTLVPDFILPDQDGKEHRLSDYKGRWVLVYFYPKDDTPGCTKEACQIRDNFEDFKKSKIKVFGISADSIQSHKKFAEKYNLPFSVLADSDKKVIKLFGVWGKKKFLGKEYMGIKRTSFLINPEGKIAKIYENVKPDIHAKEVLDDIKDLEF</sequence>
<evidence type="ECO:0000256" key="8">
    <source>
        <dbReference type="ARBA" id="ARBA00023284"/>
    </source>
</evidence>
<dbReference type="Pfam" id="PF00578">
    <property type="entry name" value="AhpC-TSA"/>
    <property type="match status" value="1"/>
</dbReference>
<evidence type="ECO:0000256" key="10">
    <source>
        <dbReference type="ARBA" id="ARBA00038489"/>
    </source>
</evidence>
<dbReference type="InterPro" id="IPR036249">
    <property type="entry name" value="Thioredoxin-like_sf"/>
</dbReference>
<reference evidence="14 15" key="1">
    <citation type="journal article" date="2016" name="Nat. Commun.">
        <title>Thousands of microbial genomes shed light on interconnected biogeochemical processes in an aquifer system.</title>
        <authorList>
            <person name="Anantharaman K."/>
            <person name="Brown C.T."/>
            <person name="Hug L.A."/>
            <person name="Sharon I."/>
            <person name="Castelle C.J."/>
            <person name="Probst A.J."/>
            <person name="Thomas B.C."/>
            <person name="Singh A."/>
            <person name="Wilkins M.J."/>
            <person name="Karaoz U."/>
            <person name="Brodie E.L."/>
            <person name="Williams K.H."/>
            <person name="Hubbard S.S."/>
            <person name="Banfield J.F."/>
        </authorList>
    </citation>
    <scope>NUCLEOTIDE SEQUENCE [LARGE SCALE GENOMIC DNA]</scope>
</reference>
<keyword evidence="6" id="KW-0560">Oxidoreductase</keyword>
<evidence type="ECO:0000256" key="6">
    <source>
        <dbReference type="ARBA" id="ARBA00023002"/>
    </source>
</evidence>